<evidence type="ECO:0000313" key="2">
    <source>
        <dbReference type="EMBL" id="VDK27049.1"/>
    </source>
</evidence>
<dbReference type="Proteomes" id="UP000282613">
    <property type="component" value="Unassembled WGS sequence"/>
</dbReference>
<sequence>MFVFLFVASETYTLRKLTTRKALNGVEEEYCDLREGERARTSPQPSPLAVWRMRVHTDGRRLAAPTPIGCLVSDGGGVENGGDAGDGGGGGGGG</sequence>
<evidence type="ECO:0000313" key="3">
    <source>
        <dbReference type="Proteomes" id="UP000282613"/>
    </source>
</evidence>
<gene>
    <name evidence="2" type="ORF">TASK_LOCUS3063</name>
</gene>
<feature type="region of interest" description="Disordered" evidence="1">
    <location>
        <begin position="74"/>
        <end position="94"/>
    </location>
</feature>
<proteinExistence type="predicted"/>
<dbReference type="WBParaSite" id="TASK_0000306201-mRNA-1">
    <property type="protein sequence ID" value="TASK_0000306201-mRNA-1"/>
    <property type="gene ID" value="TASK_0000306201"/>
</dbReference>
<name>A0A0R3W068_TAEAS</name>
<organism evidence="4">
    <name type="scientific">Taenia asiatica</name>
    <name type="common">Asian tapeworm</name>
    <dbReference type="NCBI Taxonomy" id="60517"/>
    <lineage>
        <taxon>Eukaryota</taxon>
        <taxon>Metazoa</taxon>
        <taxon>Spiralia</taxon>
        <taxon>Lophotrochozoa</taxon>
        <taxon>Platyhelminthes</taxon>
        <taxon>Cestoda</taxon>
        <taxon>Eucestoda</taxon>
        <taxon>Cyclophyllidea</taxon>
        <taxon>Taeniidae</taxon>
        <taxon>Taenia</taxon>
    </lineage>
</organism>
<protein>
    <submittedName>
        <fullName evidence="2 4">Uncharacterized protein</fullName>
    </submittedName>
</protein>
<evidence type="ECO:0000313" key="4">
    <source>
        <dbReference type="WBParaSite" id="TASK_0000306201-mRNA-1"/>
    </source>
</evidence>
<reference evidence="4" key="1">
    <citation type="submission" date="2017-02" db="UniProtKB">
        <authorList>
            <consortium name="WormBaseParasite"/>
        </authorList>
    </citation>
    <scope>IDENTIFICATION</scope>
</reference>
<dbReference type="AlphaFoldDB" id="A0A0R3W068"/>
<evidence type="ECO:0000256" key="1">
    <source>
        <dbReference type="SAM" id="MobiDB-lite"/>
    </source>
</evidence>
<dbReference type="EMBL" id="UYRS01005295">
    <property type="protein sequence ID" value="VDK27049.1"/>
    <property type="molecule type" value="Genomic_DNA"/>
</dbReference>
<keyword evidence="3" id="KW-1185">Reference proteome</keyword>
<accession>A0A0R3W068</accession>
<reference evidence="2 3" key="2">
    <citation type="submission" date="2018-11" db="EMBL/GenBank/DDBJ databases">
        <authorList>
            <consortium name="Pathogen Informatics"/>
        </authorList>
    </citation>
    <scope>NUCLEOTIDE SEQUENCE [LARGE SCALE GENOMIC DNA]</scope>
</reference>